<accession>A0A2H1W853</accession>
<keyword evidence="1" id="KW-0472">Membrane</keyword>
<gene>
    <name evidence="2" type="ORF">SFRICE_009515</name>
</gene>
<feature type="transmembrane region" description="Helical" evidence="1">
    <location>
        <begin position="87"/>
        <end position="113"/>
    </location>
</feature>
<name>A0A2H1W853_SPOFR</name>
<protein>
    <submittedName>
        <fullName evidence="2">SFRICE_009515</fullName>
    </submittedName>
</protein>
<organism evidence="2">
    <name type="scientific">Spodoptera frugiperda</name>
    <name type="common">Fall armyworm</name>
    <dbReference type="NCBI Taxonomy" id="7108"/>
    <lineage>
        <taxon>Eukaryota</taxon>
        <taxon>Metazoa</taxon>
        <taxon>Ecdysozoa</taxon>
        <taxon>Arthropoda</taxon>
        <taxon>Hexapoda</taxon>
        <taxon>Insecta</taxon>
        <taxon>Pterygota</taxon>
        <taxon>Neoptera</taxon>
        <taxon>Endopterygota</taxon>
        <taxon>Lepidoptera</taxon>
        <taxon>Glossata</taxon>
        <taxon>Ditrysia</taxon>
        <taxon>Noctuoidea</taxon>
        <taxon>Noctuidae</taxon>
        <taxon>Amphipyrinae</taxon>
        <taxon>Spodoptera</taxon>
    </lineage>
</organism>
<keyword evidence="1" id="KW-0812">Transmembrane</keyword>
<reference evidence="2" key="1">
    <citation type="submission" date="2016-07" db="EMBL/GenBank/DDBJ databases">
        <authorList>
            <person name="Bretaudeau A."/>
        </authorList>
    </citation>
    <scope>NUCLEOTIDE SEQUENCE</scope>
    <source>
        <strain evidence="2">Rice</strain>
        <tissue evidence="2">Whole body</tissue>
    </source>
</reference>
<dbReference type="EMBL" id="ODYU01006887">
    <property type="protein sequence ID" value="SOQ49136.1"/>
    <property type="molecule type" value="Genomic_DNA"/>
</dbReference>
<evidence type="ECO:0000256" key="1">
    <source>
        <dbReference type="SAM" id="Phobius"/>
    </source>
</evidence>
<proteinExistence type="predicted"/>
<evidence type="ECO:0000313" key="2">
    <source>
        <dbReference type="EMBL" id="SOQ49136.1"/>
    </source>
</evidence>
<dbReference type="AlphaFoldDB" id="A0A2H1W853"/>
<feature type="transmembrane region" description="Helical" evidence="1">
    <location>
        <begin position="51"/>
        <end position="81"/>
    </location>
</feature>
<sequence>MEININNAFKEAIKVTCGPCVEKYRVLTEINQKIWIQVINYLLKKPVLSTVLFSIFLILSSFILSAVFIILLGVFILATIVLLFEGFVFIVLVTGISMILASISLVIMIIAGVKYNESIINHLD</sequence>
<keyword evidence="1" id="KW-1133">Transmembrane helix</keyword>